<protein>
    <submittedName>
        <fullName evidence="1">Class C sortase</fullName>
    </submittedName>
</protein>
<organism evidence="1 2">
    <name type="scientific">Bacillus cytotoxicus</name>
    <dbReference type="NCBI Taxonomy" id="580165"/>
    <lineage>
        <taxon>Bacteria</taxon>
        <taxon>Bacillati</taxon>
        <taxon>Bacillota</taxon>
        <taxon>Bacilli</taxon>
        <taxon>Bacillales</taxon>
        <taxon>Bacillaceae</taxon>
        <taxon>Bacillus</taxon>
        <taxon>Bacillus cereus group</taxon>
    </lineage>
</organism>
<name>A0ACC6A2E0_9BACI</name>
<sequence length="272" mass="31006">MKRKTIFGCIFLLGLGIFLYPFISNWLATRAHYSQISSYDTKVKALQKKELERREKEANEYNKQVQNSRQTFADPFAQEQKDNQKSYADALNIGDVMGYVEIPKIDVKLPIYHGTSEKVLSRGVGHLDESSLPVGGNSTHTVLTGHRGLPSATMFTHLDKMEKGDVFYIHSLDKVLAYKVDQIKVVLPDEIDDLLVIKDQDYTTLLTCTPYGVNTHRLLVRGYRVSYEPKEKESISKPFRLEGWTIGVSMATLGVLALTIYIRKKKQREKLD</sequence>
<proteinExistence type="predicted"/>
<keyword evidence="2" id="KW-1185">Reference proteome</keyword>
<reference evidence="1" key="1">
    <citation type="submission" date="2022-05" db="EMBL/GenBank/DDBJ databases">
        <title>Comparative Genomics of Spacecraft Associated Microbes.</title>
        <authorList>
            <person name="Tran M.T."/>
            <person name="Wright A."/>
            <person name="Seuylemezian A."/>
            <person name="Eisen J."/>
            <person name="Coil D."/>
        </authorList>
    </citation>
    <scope>NUCLEOTIDE SEQUENCE</scope>
    <source>
        <strain evidence="1">FAIRING 10M-2.2</strain>
    </source>
</reference>
<comment type="caution">
    <text evidence="1">The sequence shown here is derived from an EMBL/GenBank/DDBJ whole genome shotgun (WGS) entry which is preliminary data.</text>
</comment>
<dbReference type="EMBL" id="JAMBOP010000001">
    <property type="protein sequence ID" value="MCM3734513.1"/>
    <property type="molecule type" value="Genomic_DNA"/>
</dbReference>
<evidence type="ECO:0000313" key="1">
    <source>
        <dbReference type="EMBL" id="MCM3734513.1"/>
    </source>
</evidence>
<evidence type="ECO:0000313" key="2">
    <source>
        <dbReference type="Proteomes" id="UP001202289"/>
    </source>
</evidence>
<gene>
    <name evidence="1" type="ORF">M3215_01330</name>
</gene>
<dbReference type="Proteomes" id="UP001202289">
    <property type="component" value="Unassembled WGS sequence"/>
</dbReference>
<accession>A0ACC6A2E0</accession>